<sequence length="442" mass="50322">MPSRQTQFSACYYLGWLLAGILILLQTGCASYSRDFEREIQTLASQDPAAALEALEEQRHPERNRLLFHLNKAMLLHMLGDYAASNAEFEQAKRIIEQYQAASISEESAAFFINDGTRTYTGSSLEQLMLHVYAALNYLLQDKVDAARVEALQIDIRLRQLQEANPDSILSIDPFVRYLTGLIYEQQGENDNAMIAYRKAYNAYREHQQAYGIQVPRQLKQDLLRLSRQLGLTEEYTGYAARFDVETRQLDPEQAELVVLFHKDLAPIKRSQRIGQMDPRTGYLVHFAVPVYEPRNSHLSHARVVVDERRVRTEPMEDISGIALRTLQDNMPAITARALARAVVKYKMSRQAGENDALAGLLMNIAGVVTEQADTRSWLTLPGEIQMARVTLPPGDYNVTLELIGLDGRVTRSRQLGRVNLTRGSKRYLSYLWFPAYPTLRH</sequence>
<keyword evidence="2" id="KW-1185">Reference proteome</keyword>
<protein>
    <recommendedName>
        <fullName evidence="3">Tetratricopeptide repeat protein</fullName>
    </recommendedName>
</protein>
<dbReference type="Proteomes" id="UP000294914">
    <property type="component" value="Unassembled WGS sequence"/>
</dbReference>
<accession>A0A4R8IIQ8</accession>
<evidence type="ECO:0008006" key="3">
    <source>
        <dbReference type="Google" id="ProtNLM"/>
    </source>
</evidence>
<gene>
    <name evidence="1" type="ORF">EDC23_2711</name>
</gene>
<organism evidence="1 2">
    <name type="scientific">Thiohalophilus thiocyanatoxydans</name>
    <dbReference type="NCBI Taxonomy" id="381308"/>
    <lineage>
        <taxon>Bacteria</taxon>
        <taxon>Pseudomonadati</taxon>
        <taxon>Pseudomonadota</taxon>
        <taxon>Gammaproteobacteria</taxon>
        <taxon>Thiohalomonadales</taxon>
        <taxon>Thiohalophilaceae</taxon>
        <taxon>Thiohalophilus</taxon>
    </lineage>
</organism>
<dbReference type="OrthoDB" id="9769023at2"/>
<dbReference type="AlphaFoldDB" id="A0A4R8IIQ8"/>
<dbReference type="RefSeq" id="WP_134085271.1">
    <property type="nucleotide sequence ID" value="NZ_SOQX01000010.1"/>
</dbReference>
<proteinExistence type="predicted"/>
<evidence type="ECO:0000313" key="1">
    <source>
        <dbReference type="EMBL" id="TDX97908.1"/>
    </source>
</evidence>
<comment type="caution">
    <text evidence="1">The sequence shown here is derived from an EMBL/GenBank/DDBJ whole genome shotgun (WGS) entry which is preliminary data.</text>
</comment>
<reference evidence="1 2" key="1">
    <citation type="submission" date="2019-03" db="EMBL/GenBank/DDBJ databases">
        <title>Genomic Encyclopedia of Type Strains, Phase IV (KMG-IV): sequencing the most valuable type-strain genomes for metagenomic binning, comparative biology and taxonomic classification.</title>
        <authorList>
            <person name="Goeker M."/>
        </authorList>
    </citation>
    <scope>NUCLEOTIDE SEQUENCE [LARGE SCALE GENOMIC DNA]</scope>
    <source>
        <strain evidence="1 2">DSM 16326</strain>
    </source>
</reference>
<name>A0A4R8IIQ8_9GAMM</name>
<evidence type="ECO:0000313" key="2">
    <source>
        <dbReference type="Proteomes" id="UP000294914"/>
    </source>
</evidence>
<dbReference type="EMBL" id="SOQX01000010">
    <property type="protein sequence ID" value="TDX97908.1"/>
    <property type="molecule type" value="Genomic_DNA"/>
</dbReference>
<dbReference type="SUPFAM" id="SSF48452">
    <property type="entry name" value="TPR-like"/>
    <property type="match status" value="1"/>
</dbReference>
<dbReference type="Gene3D" id="1.25.40.10">
    <property type="entry name" value="Tetratricopeptide repeat domain"/>
    <property type="match status" value="1"/>
</dbReference>
<dbReference type="InterPro" id="IPR011990">
    <property type="entry name" value="TPR-like_helical_dom_sf"/>
</dbReference>